<keyword evidence="1" id="KW-1185">Reference proteome</keyword>
<protein>
    <submittedName>
        <fullName evidence="2">Uncharacterized protein</fullName>
    </submittedName>
</protein>
<name>A0A915HNL6_ROMCU</name>
<evidence type="ECO:0000313" key="1">
    <source>
        <dbReference type="Proteomes" id="UP000887565"/>
    </source>
</evidence>
<accession>A0A915HNL6</accession>
<dbReference type="Proteomes" id="UP000887565">
    <property type="component" value="Unplaced"/>
</dbReference>
<organism evidence="1 2">
    <name type="scientific">Romanomermis culicivorax</name>
    <name type="common">Nematode worm</name>
    <dbReference type="NCBI Taxonomy" id="13658"/>
    <lineage>
        <taxon>Eukaryota</taxon>
        <taxon>Metazoa</taxon>
        <taxon>Ecdysozoa</taxon>
        <taxon>Nematoda</taxon>
        <taxon>Enoplea</taxon>
        <taxon>Dorylaimia</taxon>
        <taxon>Mermithida</taxon>
        <taxon>Mermithoidea</taxon>
        <taxon>Mermithidae</taxon>
        <taxon>Romanomermis</taxon>
    </lineage>
</organism>
<dbReference type="WBParaSite" id="nRc.2.0.1.t03101-RA">
    <property type="protein sequence ID" value="nRc.2.0.1.t03101-RA"/>
    <property type="gene ID" value="nRc.2.0.1.g03101"/>
</dbReference>
<proteinExistence type="predicted"/>
<reference evidence="2" key="1">
    <citation type="submission" date="2022-11" db="UniProtKB">
        <authorList>
            <consortium name="WormBaseParasite"/>
        </authorList>
    </citation>
    <scope>IDENTIFICATION</scope>
</reference>
<dbReference type="AlphaFoldDB" id="A0A915HNL6"/>
<evidence type="ECO:0000313" key="2">
    <source>
        <dbReference type="WBParaSite" id="nRc.2.0.1.t03101-RA"/>
    </source>
</evidence>
<sequence length="199" mass="22191">MAKTLQSFLRKPSTFALIVRYVVLSTARTEIPIESFYNRPPRNADGHFEADTGAVRVADNSKPRFPPRWCKQIYLKPPINALCKAACSSKLANWAAMSGELMSTVSSSCLSFLGPALAMAFNFDKYNIVIAFQRLLNFYAHQRIEAQIAQIGVGVQLTGVVDAQNVGYGVDDVAVRRTGFRLRFAFDEARNERVIHAQK</sequence>